<dbReference type="Proteomes" id="UP001253545">
    <property type="component" value="Unassembled WGS sequence"/>
</dbReference>
<dbReference type="PANTHER" id="PTHR24321">
    <property type="entry name" value="DEHYDROGENASES, SHORT CHAIN"/>
    <property type="match status" value="1"/>
</dbReference>
<dbReference type="EMBL" id="JAVRHX010000005">
    <property type="protein sequence ID" value="MDT0596122.1"/>
    <property type="molecule type" value="Genomic_DNA"/>
</dbReference>
<evidence type="ECO:0000313" key="3">
    <source>
        <dbReference type="EMBL" id="MDT0596122.1"/>
    </source>
</evidence>
<protein>
    <submittedName>
        <fullName evidence="3">SDR family oxidoreductase</fullName>
        <ecNumber evidence="3">1.-.-.-</ecNumber>
    </submittedName>
</protein>
<dbReference type="Gene3D" id="3.40.50.720">
    <property type="entry name" value="NAD(P)-binding Rossmann-like Domain"/>
    <property type="match status" value="1"/>
</dbReference>
<dbReference type="InterPro" id="IPR002347">
    <property type="entry name" value="SDR_fam"/>
</dbReference>
<accession>A0ABU2ZXH1</accession>
<dbReference type="SUPFAM" id="SSF51735">
    <property type="entry name" value="NAD(P)-binding Rossmann-fold domains"/>
    <property type="match status" value="1"/>
</dbReference>
<comment type="similarity">
    <text evidence="1">Belongs to the short-chain dehydrogenases/reductases (SDR) family.</text>
</comment>
<gene>
    <name evidence="3" type="ORF">RM552_14810</name>
</gene>
<evidence type="ECO:0000256" key="1">
    <source>
        <dbReference type="ARBA" id="ARBA00006484"/>
    </source>
</evidence>
<dbReference type="CDD" id="cd05233">
    <property type="entry name" value="SDR_c"/>
    <property type="match status" value="1"/>
</dbReference>
<dbReference type="PANTHER" id="PTHR24321:SF8">
    <property type="entry name" value="ESTRADIOL 17-BETA-DEHYDROGENASE 8-RELATED"/>
    <property type="match status" value="1"/>
</dbReference>
<sequence>MKKYANYPSLEGKAVFITGGATGIGAVMVEAFCKQGAKVLFVDIAEKEGRAVCLAIEKKCGNAPQFQHIDVTNIDALKTSIENFAKAAHKIDVLINNVGNDNRHSPLDIDQNQWRKCMAINLDAAFFASQAAIPFMQKQCKGNIINMSTINVIIAPEQMPGYVAAKSALNGLSKSLANEYGVDGIRVNSIMPGWVATERQIESYLTPKAQADWQKSLALKETLRPIHVANMALFLAADDSEMVTGQAFIVDAGRT</sequence>
<evidence type="ECO:0000256" key="2">
    <source>
        <dbReference type="ARBA" id="ARBA00023002"/>
    </source>
</evidence>
<dbReference type="InterPro" id="IPR036291">
    <property type="entry name" value="NAD(P)-bd_dom_sf"/>
</dbReference>
<proteinExistence type="inferred from homology"/>
<dbReference type="GO" id="GO:0016491">
    <property type="term" value="F:oxidoreductase activity"/>
    <property type="evidence" value="ECO:0007669"/>
    <property type="project" value="UniProtKB-KW"/>
</dbReference>
<evidence type="ECO:0000313" key="4">
    <source>
        <dbReference type="Proteomes" id="UP001253545"/>
    </source>
</evidence>
<keyword evidence="2 3" id="KW-0560">Oxidoreductase</keyword>
<dbReference type="EC" id="1.-.-.-" evidence="3"/>
<dbReference type="PRINTS" id="PR00081">
    <property type="entry name" value="GDHRDH"/>
</dbReference>
<comment type="caution">
    <text evidence="3">The sequence shown here is derived from an EMBL/GenBank/DDBJ whole genome shotgun (WGS) entry which is preliminary data.</text>
</comment>
<dbReference type="PRINTS" id="PR00080">
    <property type="entry name" value="SDRFAMILY"/>
</dbReference>
<dbReference type="Pfam" id="PF13561">
    <property type="entry name" value="adh_short_C2"/>
    <property type="match status" value="1"/>
</dbReference>
<organism evidence="3 4">
    <name type="scientific">Glaciecola petra</name>
    <dbReference type="NCBI Taxonomy" id="3075602"/>
    <lineage>
        <taxon>Bacteria</taxon>
        <taxon>Pseudomonadati</taxon>
        <taxon>Pseudomonadota</taxon>
        <taxon>Gammaproteobacteria</taxon>
        <taxon>Alteromonadales</taxon>
        <taxon>Alteromonadaceae</taxon>
        <taxon>Glaciecola</taxon>
    </lineage>
</organism>
<name>A0ABU2ZXH1_9ALTE</name>
<dbReference type="RefSeq" id="WP_311369647.1">
    <property type="nucleotide sequence ID" value="NZ_JAVRHX010000005.1"/>
</dbReference>
<keyword evidence="4" id="KW-1185">Reference proteome</keyword>
<reference evidence="3 4" key="1">
    <citation type="submission" date="2023-09" db="EMBL/GenBank/DDBJ databases">
        <authorList>
            <person name="Rey-Velasco X."/>
        </authorList>
    </citation>
    <scope>NUCLEOTIDE SEQUENCE [LARGE SCALE GENOMIC DNA]</scope>
    <source>
        <strain evidence="3 4">P117</strain>
    </source>
</reference>